<evidence type="ECO:0000256" key="3">
    <source>
        <dbReference type="ARBA" id="ARBA00022801"/>
    </source>
</evidence>
<dbReference type="InterPro" id="IPR054613">
    <property type="entry name" value="Peptidase_S78_dom"/>
</dbReference>
<protein>
    <submittedName>
        <fullName evidence="7">HK97 family phage prohead protease</fullName>
    </submittedName>
</protein>
<keyword evidence="4" id="KW-0175">Coiled coil</keyword>
<feature type="region of interest" description="Disordered" evidence="5">
    <location>
        <begin position="103"/>
        <end position="128"/>
    </location>
</feature>
<keyword evidence="8" id="KW-1185">Reference proteome</keyword>
<keyword evidence="3" id="KW-0378">Hydrolase</keyword>
<evidence type="ECO:0000313" key="7">
    <source>
        <dbReference type="EMBL" id="QKH33852.1"/>
    </source>
</evidence>
<accession>A0A7D4DV02</accession>
<dbReference type="GO" id="GO:0008233">
    <property type="term" value="F:peptidase activity"/>
    <property type="evidence" value="ECO:0007669"/>
    <property type="project" value="UniProtKB-KW"/>
</dbReference>
<dbReference type="Proteomes" id="UP000500970">
    <property type="component" value="Chromosome"/>
</dbReference>
<name>A0A7D4DV02_9BURK</name>
<dbReference type="GO" id="GO:0006508">
    <property type="term" value="P:proteolysis"/>
    <property type="evidence" value="ECO:0007669"/>
    <property type="project" value="UniProtKB-KW"/>
</dbReference>
<dbReference type="Pfam" id="PF04586">
    <property type="entry name" value="Peptidase_S78"/>
    <property type="match status" value="1"/>
</dbReference>
<dbReference type="RefSeq" id="WP_173143024.1">
    <property type="nucleotide sequence ID" value="NZ_CP053985.1"/>
</dbReference>
<feature type="coiled-coil region" evidence="4">
    <location>
        <begin position="141"/>
        <end position="168"/>
    </location>
</feature>
<feature type="domain" description="Prohead serine protease" evidence="6">
    <location>
        <begin position="34"/>
        <end position="94"/>
    </location>
</feature>
<evidence type="ECO:0000256" key="5">
    <source>
        <dbReference type="SAM" id="MobiDB-lite"/>
    </source>
</evidence>
<dbReference type="SUPFAM" id="SSF56563">
    <property type="entry name" value="Major capsid protein gp5"/>
    <property type="match status" value="1"/>
</dbReference>
<sequence>MPRPALPGRALPSVTATLPVIDEPGALKDLVDMAWQSVKAKLVRGVSIGFRAIEYSFIENGGVRFSETEIFELSLVTIPANASASIHSIKSIDTALRAASGIEAQGDEEAGRKPEPPGVSGTKKQPATGGFFYARTKGKNTMNVQEQIKALEDKRAALTNERTTIQSKAVDEGRTKDAQEQERFAEITSEVDAIDKELVDLRVMEKDLAATAKPVKGQTEKEASDSRGTLPVSVKDTTKLEKGIEFARFAMCQLAAKGNPEMALKLAKNHYPQNERVVKALELQANGMNLGMLMKATVEAGTTLDTTWAGPLVDYQNFAGDFVEFLRPRTIIGQFGQGSVPSLNRIPFNVRIGGQTTGGNAYWVGEGAPKPLTSFDFTATELRWNKVAAISVLTNELIRFSNGRERLMSKRDANILQALGHGTYMTRDLVADQTSFPEQGAVVDKPKRKYTRKDTTKE</sequence>
<evidence type="ECO:0000259" key="6">
    <source>
        <dbReference type="Pfam" id="PF04586"/>
    </source>
</evidence>
<organism evidence="7 8">
    <name type="scientific">Achromobacter pestifer</name>
    <dbReference type="NCBI Taxonomy" id="1353889"/>
    <lineage>
        <taxon>Bacteria</taxon>
        <taxon>Pseudomonadati</taxon>
        <taxon>Pseudomonadota</taxon>
        <taxon>Betaproteobacteria</taxon>
        <taxon>Burkholderiales</taxon>
        <taxon>Alcaligenaceae</taxon>
        <taxon>Achromobacter</taxon>
    </lineage>
</organism>
<dbReference type="AlphaFoldDB" id="A0A7D4DV02"/>
<evidence type="ECO:0000256" key="2">
    <source>
        <dbReference type="ARBA" id="ARBA00022670"/>
    </source>
</evidence>
<reference evidence="7 8" key="1">
    <citation type="submission" date="2020-05" db="EMBL/GenBank/DDBJ databases">
        <title>FDA dAtabase for Regulatory Grade micrObial Sequences (FDA-ARGOS): Supporting development and validation of Infectious Disease Dx tests.</title>
        <authorList>
            <person name="Sproer C."/>
            <person name="Gronow S."/>
            <person name="Severitt S."/>
            <person name="Schroder I."/>
            <person name="Tallon L."/>
            <person name="Sadzewicz L."/>
            <person name="Zhao X."/>
            <person name="Vavikolanu K."/>
            <person name="Mehta A."/>
            <person name="Aluvathingal J."/>
            <person name="Nadendla S."/>
            <person name="Myers T."/>
            <person name="Yan Y."/>
            <person name="Sichtig H."/>
        </authorList>
    </citation>
    <scope>NUCLEOTIDE SEQUENCE [LARGE SCALE GENOMIC DNA]</scope>
    <source>
        <strain evidence="7 8">FDAARGOS_790</strain>
    </source>
</reference>
<keyword evidence="1" id="KW-1188">Viral release from host cell</keyword>
<proteinExistence type="predicted"/>
<evidence type="ECO:0000313" key="8">
    <source>
        <dbReference type="Proteomes" id="UP000500970"/>
    </source>
</evidence>
<dbReference type="EMBL" id="CP053985">
    <property type="protein sequence ID" value="QKH33852.1"/>
    <property type="molecule type" value="Genomic_DNA"/>
</dbReference>
<evidence type="ECO:0000256" key="4">
    <source>
        <dbReference type="SAM" id="Coils"/>
    </source>
</evidence>
<dbReference type="KEGG" id="apes:FOC84_02425"/>
<gene>
    <name evidence="7" type="ORF">FOC84_02425</name>
</gene>
<evidence type="ECO:0000256" key="1">
    <source>
        <dbReference type="ARBA" id="ARBA00022612"/>
    </source>
</evidence>
<keyword evidence="2 7" id="KW-0645">Protease</keyword>